<dbReference type="SUPFAM" id="SSF52172">
    <property type="entry name" value="CheY-like"/>
    <property type="match status" value="1"/>
</dbReference>
<accession>A0A5M6CZF3</accession>
<keyword evidence="1" id="KW-0597">Phosphoprotein</keyword>
<evidence type="ECO:0000256" key="1">
    <source>
        <dbReference type="PROSITE-ProRule" id="PRU00169"/>
    </source>
</evidence>
<dbReference type="AlphaFoldDB" id="A0A5M6CZF3"/>
<organism evidence="3 4">
    <name type="scientific">Roseiconus nitratireducens</name>
    <dbReference type="NCBI Taxonomy" id="2605748"/>
    <lineage>
        <taxon>Bacteria</taxon>
        <taxon>Pseudomonadati</taxon>
        <taxon>Planctomycetota</taxon>
        <taxon>Planctomycetia</taxon>
        <taxon>Pirellulales</taxon>
        <taxon>Pirellulaceae</taxon>
        <taxon>Roseiconus</taxon>
    </lineage>
</organism>
<dbReference type="PANTHER" id="PTHR44520">
    <property type="entry name" value="RESPONSE REGULATOR RCP1-RELATED"/>
    <property type="match status" value="1"/>
</dbReference>
<keyword evidence="4" id="KW-1185">Reference proteome</keyword>
<reference evidence="3 4" key="1">
    <citation type="submission" date="2019-08" db="EMBL/GenBank/DDBJ databases">
        <authorList>
            <person name="Dhanesh K."/>
            <person name="Kumar G."/>
            <person name="Sasikala C."/>
            <person name="Venkata Ramana C."/>
        </authorList>
    </citation>
    <scope>NUCLEOTIDE SEQUENCE [LARGE SCALE GENOMIC DNA]</scope>
    <source>
        <strain evidence="3 4">JC645</strain>
    </source>
</reference>
<evidence type="ECO:0000313" key="3">
    <source>
        <dbReference type="EMBL" id="KAA5540246.1"/>
    </source>
</evidence>
<dbReference type="SMART" id="SM00448">
    <property type="entry name" value="REC"/>
    <property type="match status" value="1"/>
</dbReference>
<dbReference type="Gene3D" id="3.40.50.2300">
    <property type="match status" value="1"/>
</dbReference>
<evidence type="ECO:0000313" key="4">
    <source>
        <dbReference type="Proteomes" id="UP000324479"/>
    </source>
</evidence>
<dbReference type="CDD" id="cd17557">
    <property type="entry name" value="REC_Rcp-like"/>
    <property type="match status" value="1"/>
</dbReference>
<dbReference type="Pfam" id="PF00072">
    <property type="entry name" value="Response_reg"/>
    <property type="match status" value="1"/>
</dbReference>
<proteinExistence type="predicted"/>
<gene>
    <name evidence="3" type="ORF">FYK55_21695</name>
</gene>
<dbReference type="InterPro" id="IPR011006">
    <property type="entry name" value="CheY-like_superfamily"/>
</dbReference>
<feature type="domain" description="Response regulatory" evidence="2">
    <location>
        <begin position="6"/>
        <end position="131"/>
    </location>
</feature>
<protein>
    <submittedName>
        <fullName evidence="3">Response regulator</fullName>
    </submittedName>
</protein>
<sequence>MERTNLVLLVEDDADDVQLTREGFRRSRDSVDLYHVPDGRMCLRYLRKENEFAEARTPDLVLLDLNMPVMDGRDVLAELREDPCLDQLAVVVLTTSRAETDLRICYQLGCRSYIVKPMDVFEFQSVVDRLCTYWFDTVTLPSG</sequence>
<dbReference type="PANTHER" id="PTHR44520:SF2">
    <property type="entry name" value="RESPONSE REGULATOR RCP1"/>
    <property type="match status" value="1"/>
</dbReference>
<dbReference type="EMBL" id="VWOX01000014">
    <property type="protein sequence ID" value="KAA5540246.1"/>
    <property type="molecule type" value="Genomic_DNA"/>
</dbReference>
<feature type="modified residue" description="4-aspartylphosphate" evidence="1">
    <location>
        <position position="64"/>
    </location>
</feature>
<evidence type="ECO:0000259" key="2">
    <source>
        <dbReference type="PROSITE" id="PS50110"/>
    </source>
</evidence>
<name>A0A5M6CZF3_9BACT</name>
<dbReference type="RefSeq" id="WP_150078719.1">
    <property type="nucleotide sequence ID" value="NZ_VWOX01000014.1"/>
</dbReference>
<dbReference type="InterPro" id="IPR052893">
    <property type="entry name" value="TCS_response_regulator"/>
</dbReference>
<dbReference type="InterPro" id="IPR001789">
    <property type="entry name" value="Sig_transdc_resp-reg_receiver"/>
</dbReference>
<dbReference type="PROSITE" id="PS50110">
    <property type="entry name" value="RESPONSE_REGULATORY"/>
    <property type="match status" value="1"/>
</dbReference>
<dbReference type="Proteomes" id="UP000324479">
    <property type="component" value="Unassembled WGS sequence"/>
</dbReference>
<comment type="caution">
    <text evidence="3">The sequence shown here is derived from an EMBL/GenBank/DDBJ whole genome shotgun (WGS) entry which is preliminary data.</text>
</comment>
<dbReference type="GO" id="GO:0000160">
    <property type="term" value="P:phosphorelay signal transduction system"/>
    <property type="evidence" value="ECO:0007669"/>
    <property type="project" value="InterPro"/>
</dbReference>